<comment type="caution">
    <text evidence="1">The sequence shown here is derived from an EMBL/GenBank/DDBJ whole genome shotgun (WGS) entry which is preliminary data.</text>
</comment>
<evidence type="ECO:0000313" key="2">
    <source>
        <dbReference type="Proteomes" id="UP000198211"/>
    </source>
</evidence>
<accession>A0A225VQ37</accession>
<dbReference type="AlphaFoldDB" id="A0A225VQ37"/>
<keyword evidence="2" id="KW-1185">Reference proteome</keyword>
<gene>
    <name evidence="1" type="ORF">PHMEG_00020143</name>
</gene>
<evidence type="ECO:0000313" key="1">
    <source>
        <dbReference type="EMBL" id="OWZ07462.1"/>
    </source>
</evidence>
<protein>
    <submittedName>
        <fullName evidence="1">Uncharacterized protein</fullName>
    </submittedName>
</protein>
<dbReference type="OrthoDB" id="125057at2759"/>
<dbReference type="PANTHER" id="PTHR40866">
    <property type="entry name" value="BED-TYPE DOMAIN-CONTAINING PROTEIN"/>
    <property type="match status" value="1"/>
</dbReference>
<reference evidence="2" key="1">
    <citation type="submission" date="2017-03" db="EMBL/GenBank/DDBJ databases">
        <title>Phytopthora megakarya and P. palmivora, two closely related causual agents of cacao black pod achieved similar genome size and gene model numbers by different mechanisms.</title>
        <authorList>
            <person name="Ali S."/>
            <person name="Shao J."/>
            <person name="Larry D.J."/>
            <person name="Kronmiller B."/>
            <person name="Shen D."/>
            <person name="Strem M.D."/>
            <person name="Melnick R.L."/>
            <person name="Guiltinan M.J."/>
            <person name="Tyler B.M."/>
            <person name="Meinhardt L.W."/>
            <person name="Bailey B.A."/>
        </authorList>
    </citation>
    <scope>NUCLEOTIDE SEQUENCE [LARGE SCALE GENOMIC DNA]</scope>
    <source>
        <strain evidence="2">zdho120</strain>
    </source>
</reference>
<dbReference type="PANTHER" id="PTHR40866:SF1">
    <property type="entry name" value="BED-TYPE DOMAIN-CONTAINING PROTEIN"/>
    <property type="match status" value="1"/>
</dbReference>
<name>A0A225VQ37_9STRA</name>
<dbReference type="Proteomes" id="UP000198211">
    <property type="component" value="Unassembled WGS sequence"/>
</dbReference>
<proteinExistence type="predicted"/>
<organism evidence="1 2">
    <name type="scientific">Phytophthora megakarya</name>
    <dbReference type="NCBI Taxonomy" id="4795"/>
    <lineage>
        <taxon>Eukaryota</taxon>
        <taxon>Sar</taxon>
        <taxon>Stramenopiles</taxon>
        <taxon>Oomycota</taxon>
        <taxon>Peronosporomycetes</taxon>
        <taxon>Peronosporales</taxon>
        <taxon>Peronosporaceae</taxon>
        <taxon>Phytophthora</taxon>
    </lineage>
</organism>
<dbReference type="EMBL" id="NBNE01003530">
    <property type="protein sequence ID" value="OWZ07462.1"/>
    <property type="molecule type" value="Genomic_DNA"/>
</dbReference>
<sequence length="267" mass="30191">MNEVDDDLSAPTHLEFLATMLPRDFGVQAGQCRFLVNRLFATFLGVPLVGCASHRLNRAVQQDMTHHEDDLTAVQALIIKLRTLTQSAKLRFGQLFTRWSSTFAVVQRYLKLLEFLDAEDDDIMVVMPTPAATKRLRVLFKEQKDIVLLDASGPRASIIHIPDFGSGCVHVSRGRQDRLTRTEKVALLPFARVVEGDSTTSSGDENLSFVERIRKRRRAEEAKVTYEQLKRIPPMSNAVERFFSVARVTLGQQRHGLHSSTLETILF</sequence>